<evidence type="ECO:0000256" key="7">
    <source>
        <dbReference type="ARBA" id="ARBA00023136"/>
    </source>
</evidence>
<keyword evidence="4" id="KW-0808">Transferase</keyword>
<comment type="subcellular location">
    <subcellularLocation>
        <location evidence="1">Cell membrane</location>
        <topology evidence="1">Multi-pass membrane protein</topology>
    </subcellularLocation>
</comment>
<organism evidence="12 13">
    <name type="scientific">Fictibacillus marinisediminis</name>
    <dbReference type="NCBI Taxonomy" id="2878389"/>
    <lineage>
        <taxon>Bacteria</taxon>
        <taxon>Bacillati</taxon>
        <taxon>Bacillota</taxon>
        <taxon>Bacilli</taxon>
        <taxon>Bacillales</taxon>
        <taxon>Fictibacillaceae</taxon>
        <taxon>Fictibacillus</taxon>
    </lineage>
</organism>
<evidence type="ECO:0000256" key="6">
    <source>
        <dbReference type="ARBA" id="ARBA00022989"/>
    </source>
</evidence>
<dbReference type="RefSeq" id="WP_248253921.1">
    <property type="nucleotide sequence ID" value="NZ_JAIWJX010000002.1"/>
</dbReference>
<feature type="region of interest" description="Disordered" evidence="9">
    <location>
        <begin position="413"/>
        <end position="466"/>
    </location>
</feature>
<evidence type="ECO:0000313" key="13">
    <source>
        <dbReference type="Proteomes" id="UP001139011"/>
    </source>
</evidence>
<feature type="transmembrane region" description="Helical" evidence="10">
    <location>
        <begin position="263"/>
        <end position="284"/>
    </location>
</feature>
<dbReference type="CDD" id="cd01840">
    <property type="entry name" value="SGNH_hydrolase_yrhL_like"/>
    <property type="match status" value="1"/>
</dbReference>
<name>A0A9X2BFE1_9BACL</name>
<feature type="transmembrane region" description="Helical" evidence="10">
    <location>
        <begin position="385"/>
        <end position="405"/>
    </location>
</feature>
<evidence type="ECO:0000256" key="1">
    <source>
        <dbReference type="ARBA" id="ARBA00004651"/>
    </source>
</evidence>
<feature type="transmembrane region" description="Helical" evidence="10">
    <location>
        <begin position="304"/>
        <end position="323"/>
    </location>
</feature>
<evidence type="ECO:0000256" key="4">
    <source>
        <dbReference type="ARBA" id="ARBA00022679"/>
    </source>
</evidence>
<keyword evidence="13" id="KW-1185">Reference proteome</keyword>
<evidence type="ECO:0000259" key="11">
    <source>
        <dbReference type="Pfam" id="PF01757"/>
    </source>
</evidence>
<feature type="transmembrane region" description="Helical" evidence="10">
    <location>
        <begin position="38"/>
        <end position="60"/>
    </location>
</feature>
<dbReference type="InterPro" id="IPR050879">
    <property type="entry name" value="Acyltransferase_3"/>
</dbReference>
<evidence type="ECO:0000256" key="10">
    <source>
        <dbReference type="SAM" id="Phobius"/>
    </source>
</evidence>
<dbReference type="Proteomes" id="UP001139011">
    <property type="component" value="Unassembled WGS sequence"/>
</dbReference>
<evidence type="ECO:0000256" key="9">
    <source>
        <dbReference type="SAM" id="MobiDB-lite"/>
    </source>
</evidence>
<reference evidence="12" key="1">
    <citation type="submission" date="2021-09" db="EMBL/GenBank/DDBJ databases">
        <title>Genome analysis of Fictibacillus sp. KIGAM418 isolated from marine sediment.</title>
        <authorList>
            <person name="Seo M.-J."/>
            <person name="Cho E.-S."/>
            <person name="Hwang C.Y."/>
        </authorList>
    </citation>
    <scope>NUCLEOTIDE SEQUENCE</scope>
    <source>
        <strain evidence="12">KIGAM418</strain>
    </source>
</reference>
<dbReference type="GO" id="GO:0009103">
    <property type="term" value="P:lipopolysaccharide biosynthetic process"/>
    <property type="evidence" value="ECO:0007669"/>
    <property type="project" value="TreeGrafter"/>
</dbReference>
<dbReference type="SUPFAM" id="SSF52266">
    <property type="entry name" value="SGNH hydrolase"/>
    <property type="match status" value="1"/>
</dbReference>
<evidence type="ECO:0000256" key="5">
    <source>
        <dbReference type="ARBA" id="ARBA00022692"/>
    </source>
</evidence>
<sequence length="617" mass="69098">MPEPTQKNKRYMPGIDGLRAFAVLAVIAYHLNLGWAPGGLLGVGIFFVLSGYLITDLIIAEYHRTGKIDFKQFWIRRARRLLPALLSMLALVILWVLLFERSFLLDLWGNVLSVLMYVSNWWLIFHKVSYFAQFGPPSPLNHLWSLAVEEQFYLIWPLVLLLGLRYIKNNRLILGSILVAAILSAIAMAMIYTPGVDPSRVYYGTDTRAFSLLIGAGLAIIWPSRKLSTRLPKEQRKALDIVGTLSLFGILLLIGFTSQFDSFLYRGGMVILSIFTLFVVAALAHPSSRLGMAMGWKPLRWIGVRSYGIYLWHFPVIVLTNPAQENAHPSAWLRIAQFALILILATLSWHFIEEPIRQGALKRWRAKLNMTAHSWKRATLVQKSILGCSAAVIVVIFFTVVIPQLHKLEAGQKKKAEQAIMHPEPVKPKEKPKHEQPKPEEKPKPKPDQKPDSKPSPVPPPKPVDERISVIGDSVMVNVAPYIKEKFPKATVDAKIGRQLKDASDVIDHMKANGSLGHTVVIGLGTNGPFSKDQLVNVLDKVGKDKEIVLINSQVPRSWEKQVNRTLAEVASSHPHTKLVNWNQASNGQTSYFYNDGVHLKPRGASAYAKLVESAVN</sequence>
<feature type="transmembrane region" description="Helical" evidence="10">
    <location>
        <begin position="335"/>
        <end position="352"/>
    </location>
</feature>
<evidence type="ECO:0000256" key="3">
    <source>
        <dbReference type="ARBA" id="ARBA00022475"/>
    </source>
</evidence>
<feature type="transmembrane region" description="Helical" evidence="10">
    <location>
        <begin position="207"/>
        <end position="225"/>
    </location>
</feature>
<feature type="domain" description="Acyltransferase 3" evidence="11">
    <location>
        <begin position="13"/>
        <end position="347"/>
    </location>
</feature>
<comment type="similarity">
    <text evidence="2">Belongs to the acyltransferase 3 family.</text>
</comment>
<dbReference type="EMBL" id="JAIWJX010000002">
    <property type="protein sequence ID" value="MCK6258670.1"/>
    <property type="molecule type" value="Genomic_DNA"/>
</dbReference>
<evidence type="ECO:0000256" key="2">
    <source>
        <dbReference type="ARBA" id="ARBA00007400"/>
    </source>
</evidence>
<keyword evidence="3" id="KW-1003">Cell membrane</keyword>
<feature type="compositionally biased region" description="Basic and acidic residues" evidence="9">
    <location>
        <begin position="424"/>
        <end position="453"/>
    </location>
</feature>
<dbReference type="Gene3D" id="3.40.50.1110">
    <property type="entry name" value="SGNH hydrolase"/>
    <property type="match status" value="1"/>
</dbReference>
<dbReference type="Pfam" id="PF01757">
    <property type="entry name" value="Acyl_transf_3"/>
    <property type="match status" value="1"/>
</dbReference>
<comment type="caution">
    <text evidence="12">The sequence shown here is derived from an EMBL/GenBank/DDBJ whole genome shotgun (WGS) entry which is preliminary data.</text>
</comment>
<evidence type="ECO:0000313" key="12">
    <source>
        <dbReference type="EMBL" id="MCK6258670.1"/>
    </source>
</evidence>
<feature type="transmembrane region" description="Helical" evidence="10">
    <location>
        <begin position="105"/>
        <end position="125"/>
    </location>
</feature>
<protein>
    <submittedName>
        <fullName evidence="12">Acetyltransferase</fullName>
    </submittedName>
</protein>
<dbReference type="InterPro" id="IPR002656">
    <property type="entry name" value="Acyl_transf_3_dom"/>
</dbReference>
<evidence type="ECO:0000256" key="8">
    <source>
        <dbReference type="ARBA" id="ARBA00023315"/>
    </source>
</evidence>
<feature type="transmembrane region" description="Helical" evidence="10">
    <location>
        <begin position="12"/>
        <end position="32"/>
    </location>
</feature>
<dbReference type="GO" id="GO:0016747">
    <property type="term" value="F:acyltransferase activity, transferring groups other than amino-acyl groups"/>
    <property type="evidence" value="ECO:0007669"/>
    <property type="project" value="InterPro"/>
</dbReference>
<dbReference type="AlphaFoldDB" id="A0A9X2BFE1"/>
<dbReference type="InterPro" id="IPR036514">
    <property type="entry name" value="SGNH_hydro_sf"/>
</dbReference>
<gene>
    <name evidence="12" type="ORF">LCY76_19055</name>
</gene>
<dbReference type="PANTHER" id="PTHR23028:SF53">
    <property type="entry name" value="ACYL_TRANSF_3 DOMAIN-CONTAINING PROTEIN"/>
    <property type="match status" value="1"/>
</dbReference>
<feature type="transmembrane region" description="Helical" evidence="10">
    <location>
        <begin position="237"/>
        <end position="257"/>
    </location>
</feature>
<keyword evidence="5 10" id="KW-0812">Transmembrane</keyword>
<dbReference type="GO" id="GO:0005886">
    <property type="term" value="C:plasma membrane"/>
    <property type="evidence" value="ECO:0007669"/>
    <property type="project" value="UniProtKB-SubCell"/>
</dbReference>
<feature type="transmembrane region" description="Helical" evidence="10">
    <location>
        <begin position="81"/>
        <end position="99"/>
    </location>
</feature>
<feature type="transmembrane region" description="Helical" evidence="10">
    <location>
        <begin position="172"/>
        <end position="195"/>
    </location>
</feature>
<dbReference type="PANTHER" id="PTHR23028">
    <property type="entry name" value="ACETYLTRANSFERASE"/>
    <property type="match status" value="1"/>
</dbReference>
<proteinExistence type="inferred from homology"/>
<accession>A0A9X2BFE1</accession>
<keyword evidence="6 10" id="KW-1133">Transmembrane helix</keyword>
<keyword evidence="8" id="KW-0012">Acyltransferase</keyword>
<keyword evidence="7 10" id="KW-0472">Membrane</keyword>